<dbReference type="RefSeq" id="WP_202104076.1">
    <property type="nucleotide sequence ID" value="NZ_JAERTY010000009.1"/>
</dbReference>
<dbReference type="Gene3D" id="3.40.30.10">
    <property type="entry name" value="Glutaredoxin"/>
    <property type="match status" value="1"/>
</dbReference>
<dbReference type="PANTHER" id="PTHR42852">
    <property type="entry name" value="THIOL:DISULFIDE INTERCHANGE PROTEIN DSBE"/>
    <property type="match status" value="1"/>
</dbReference>
<dbReference type="PANTHER" id="PTHR42852:SF6">
    <property type="entry name" value="THIOL:DISULFIDE INTERCHANGE PROTEIN DSBE"/>
    <property type="match status" value="1"/>
</dbReference>
<dbReference type="InterPro" id="IPR013766">
    <property type="entry name" value="Thioredoxin_domain"/>
</dbReference>
<proteinExistence type="predicted"/>
<dbReference type="PROSITE" id="PS51352">
    <property type="entry name" value="THIOREDOXIN_2"/>
    <property type="match status" value="1"/>
</dbReference>
<name>A0ABS1R830_9SPHI</name>
<dbReference type="CDD" id="cd02966">
    <property type="entry name" value="TlpA_like_family"/>
    <property type="match status" value="1"/>
</dbReference>
<organism evidence="6 7">
    <name type="scientific">Sphingobacterium faecale</name>
    <dbReference type="NCBI Taxonomy" id="2803775"/>
    <lineage>
        <taxon>Bacteria</taxon>
        <taxon>Pseudomonadati</taxon>
        <taxon>Bacteroidota</taxon>
        <taxon>Sphingobacteriia</taxon>
        <taxon>Sphingobacteriales</taxon>
        <taxon>Sphingobacteriaceae</taxon>
        <taxon>Sphingobacterium</taxon>
    </lineage>
</organism>
<evidence type="ECO:0000313" key="6">
    <source>
        <dbReference type="EMBL" id="MBL1410379.1"/>
    </source>
</evidence>
<reference evidence="6 7" key="1">
    <citation type="submission" date="2021-01" db="EMBL/GenBank/DDBJ databases">
        <title>C459-1 draft genome sequence.</title>
        <authorList>
            <person name="Zhang X.-F."/>
        </authorList>
    </citation>
    <scope>NUCLEOTIDE SEQUENCE [LARGE SCALE GENOMIC DNA]</scope>
    <source>
        <strain evidence="7">C459-1</strain>
    </source>
</reference>
<feature type="domain" description="Thioredoxin" evidence="5">
    <location>
        <begin position="351"/>
        <end position="497"/>
    </location>
</feature>
<dbReference type="Pfam" id="PF13905">
    <property type="entry name" value="Thioredoxin_8"/>
    <property type="match status" value="1"/>
</dbReference>
<evidence type="ECO:0000313" key="7">
    <source>
        <dbReference type="Proteomes" id="UP000625283"/>
    </source>
</evidence>
<protein>
    <submittedName>
        <fullName evidence="6">TlpA family protein disulfide reductase</fullName>
    </submittedName>
</protein>
<accession>A0ABS1R830</accession>
<dbReference type="Proteomes" id="UP000625283">
    <property type="component" value="Unassembled WGS sequence"/>
</dbReference>
<comment type="caution">
    <text evidence="6">The sequence shown here is derived from an EMBL/GenBank/DDBJ whole genome shotgun (WGS) entry which is preliminary data.</text>
</comment>
<gene>
    <name evidence="6" type="ORF">JKG61_16605</name>
</gene>
<keyword evidence="7" id="KW-1185">Reference proteome</keyword>
<keyword evidence="4" id="KW-0676">Redox-active center</keyword>
<evidence type="ECO:0000259" key="5">
    <source>
        <dbReference type="PROSITE" id="PS51352"/>
    </source>
</evidence>
<keyword evidence="2" id="KW-0201">Cytochrome c-type biogenesis</keyword>
<sequence length="498" mass="56916">MKSFFITIFCIINLGLVRAQDKAYITVYAPVLAPNDTLELYMQDERIGEAVLNPSKLITAHNNAGYFHFVISDLVKPNWIGVNISFQKSSATPMPYLMHDFLMEAGDSVSIHLSPRMGKYRSLQEGYDGDIPIIMEGWDAEFSGRGAAKYQVLWDKKRLCETQSKEAILGSLEKNNPLNILYMWNIINQKAMAKLDETRAELSPLAYMLLKAQIKGEFGLKSGRSIDGLLYAAKDKNWKAQVKEELNKFITSREAEVVRFSDDYADAPKYVDYLAQYTWVALLNTTQSRDVELWYSFTKDLLRDSKVRDRVLATLLKERFQFKSSHKLLNDALSIVRDSLAYSHISLLRNALKGEKAFAFSLPDVEGKYHKMEDFKGKVVFMDFWFASCTPCRQYMLNVVGPVKKHFKNNPDVVFITVSIDKKEVFSKMLKQAEFLPEGGVHLYTDNQYTSHPIITHYQIMSYPYPLLVGKDGRLINEKATLSSQEELISAIEAGLRK</sequence>
<keyword evidence="3" id="KW-1015">Disulfide bond</keyword>
<dbReference type="InterPro" id="IPR012336">
    <property type="entry name" value="Thioredoxin-like_fold"/>
</dbReference>
<dbReference type="EMBL" id="JAERTY010000009">
    <property type="protein sequence ID" value="MBL1410379.1"/>
    <property type="molecule type" value="Genomic_DNA"/>
</dbReference>
<evidence type="ECO:0000256" key="1">
    <source>
        <dbReference type="ARBA" id="ARBA00004196"/>
    </source>
</evidence>
<evidence type="ECO:0000256" key="2">
    <source>
        <dbReference type="ARBA" id="ARBA00022748"/>
    </source>
</evidence>
<evidence type="ECO:0000256" key="3">
    <source>
        <dbReference type="ARBA" id="ARBA00023157"/>
    </source>
</evidence>
<dbReference type="InterPro" id="IPR050553">
    <property type="entry name" value="Thioredoxin_ResA/DsbE_sf"/>
</dbReference>
<evidence type="ECO:0000256" key="4">
    <source>
        <dbReference type="ARBA" id="ARBA00023284"/>
    </source>
</evidence>
<comment type="subcellular location">
    <subcellularLocation>
        <location evidence="1">Cell envelope</location>
    </subcellularLocation>
</comment>
<dbReference type="SUPFAM" id="SSF52833">
    <property type="entry name" value="Thioredoxin-like"/>
    <property type="match status" value="1"/>
</dbReference>
<dbReference type="InterPro" id="IPR036249">
    <property type="entry name" value="Thioredoxin-like_sf"/>
</dbReference>